<dbReference type="InterPro" id="IPR036875">
    <property type="entry name" value="Znf_CCHC_sf"/>
</dbReference>
<keyword evidence="6" id="KW-0539">Nucleus</keyword>
<keyword evidence="2" id="KW-0479">Metal-binding</keyword>
<dbReference type="GO" id="GO:0008270">
    <property type="term" value="F:zinc ion binding"/>
    <property type="evidence" value="ECO:0007669"/>
    <property type="project" value="UniProtKB-KW"/>
</dbReference>
<keyword evidence="5" id="KW-0862">Zinc</keyword>
<dbReference type="GO" id="GO:0031499">
    <property type="term" value="C:TRAMP complex"/>
    <property type="evidence" value="ECO:0007669"/>
    <property type="project" value="TreeGrafter"/>
</dbReference>
<dbReference type="SUPFAM" id="SSF57756">
    <property type="entry name" value="Retrovirus zinc finger-like domains"/>
    <property type="match status" value="1"/>
</dbReference>
<feature type="compositionally biased region" description="Acidic residues" evidence="8">
    <location>
        <begin position="397"/>
        <end position="412"/>
    </location>
</feature>
<protein>
    <recommendedName>
        <fullName evidence="9">CCHC-type domain-containing protein</fullName>
    </recommendedName>
</protein>
<feature type="compositionally biased region" description="Polar residues" evidence="8">
    <location>
        <begin position="731"/>
        <end position="747"/>
    </location>
</feature>
<evidence type="ECO:0000256" key="6">
    <source>
        <dbReference type="ARBA" id="ARBA00023242"/>
    </source>
</evidence>
<evidence type="ECO:0000256" key="7">
    <source>
        <dbReference type="PROSITE-ProRule" id="PRU00047"/>
    </source>
</evidence>
<dbReference type="EMBL" id="JAFEKC020000001">
    <property type="protein sequence ID" value="KAK0517151.1"/>
    <property type="molecule type" value="Genomic_DNA"/>
</dbReference>
<feature type="region of interest" description="Disordered" evidence="8">
    <location>
        <begin position="611"/>
        <end position="797"/>
    </location>
</feature>
<dbReference type="PANTHER" id="PTHR46543:SF1">
    <property type="entry name" value="ZINC FINGER CCHC DOMAIN-CONTAINING PROTEIN 7"/>
    <property type="match status" value="1"/>
</dbReference>
<feature type="region of interest" description="Disordered" evidence="8">
    <location>
        <begin position="343"/>
        <end position="364"/>
    </location>
</feature>
<evidence type="ECO:0000259" key="9">
    <source>
        <dbReference type="PROSITE" id="PS50158"/>
    </source>
</evidence>
<evidence type="ECO:0000256" key="5">
    <source>
        <dbReference type="ARBA" id="ARBA00022833"/>
    </source>
</evidence>
<evidence type="ECO:0000256" key="2">
    <source>
        <dbReference type="ARBA" id="ARBA00022723"/>
    </source>
</evidence>
<dbReference type="GO" id="GO:0071038">
    <property type="term" value="P:TRAMP-dependent tRNA surveillance pathway"/>
    <property type="evidence" value="ECO:0007669"/>
    <property type="project" value="TreeGrafter"/>
</dbReference>
<evidence type="ECO:0000256" key="8">
    <source>
        <dbReference type="SAM" id="MobiDB-lite"/>
    </source>
</evidence>
<dbReference type="InterPro" id="IPR001878">
    <property type="entry name" value="Znf_CCHC"/>
</dbReference>
<evidence type="ECO:0000313" key="11">
    <source>
        <dbReference type="Proteomes" id="UP001166286"/>
    </source>
</evidence>
<dbReference type="PROSITE" id="PS50158">
    <property type="entry name" value="ZF_CCHC"/>
    <property type="match status" value="1"/>
</dbReference>
<evidence type="ECO:0000256" key="3">
    <source>
        <dbReference type="ARBA" id="ARBA00022737"/>
    </source>
</evidence>
<dbReference type="GO" id="GO:0003723">
    <property type="term" value="F:RNA binding"/>
    <property type="evidence" value="ECO:0007669"/>
    <property type="project" value="TreeGrafter"/>
</dbReference>
<dbReference type="GO" id="GO:0071036">
    <property type="term" value="P:nuclear polyadenylation-dependent snoRNA catabolic process"/>
    <property type="evidence" value="ECO:0007669"/>
    <property type="project" value="TreeGrafter"/>
</dbReference>
<keyword evidence="4 7" id="KW-0863">Zinc-finger</keyword>
<accession>A0AA39UF20</accession>
<sequence length="797" mass="89583">MEITTSNLTAWESDSRSATFHQNKRPHDLTIGDDHSSSGSANSTPRKRARRVGKLAHQDVRDFVPVGASFSSTPIPLDEQAPSEDEGMHVEPSLRGEGLQNHDPDQDRIAQIPRNVHNGNTASENGRLGPPIPGDTMVFIPEDQTLPGHDHPTKKVSTNGGAISKDEHTLGLEKDNDEEFHHNIGNARELTSSTIAPITWNPVNSIKIRTRLGGNSHKEAVEQVERDPKDEASGDTQEKATQVALRRLEGFRHRLATLDPHDGPVSTYEVAKSELHDAEVDHKYCLYYPINEDFIRPPTKAKRQRFTTTEEKQVELWVLVEHYMEEGKPLEDIRDGRIIRLSSSKPSSTHHDQQEQSTSDDGGVILNLEDLRSGYSGPSMIDPNGTTPVIEQIPQSDLEESGDDSDDNSESESESRSSPVDCEASSEDFDEMIEYSKPEQVPKYESHQAQANIATSNCNARILADLDPQQLNAQLRYFHITKTLQEVDRNTPVRCLICAQYGHMAEACESLTCISCGAYNQHITQKCPKTAKCSKCRELGHNRWDCPYKLKDIAQAEIICDLCQRTGHTEEDCELQWRTSGRPWDSNMSHGNLRLSCYECGRSGHLGNGCPSRRPGKLPGTSSWGVGKQQVRNDSGDGISIKGRARHDPIDLDESEDELAKFHRPKVPKPGPKGKIQINTARIDPMLSQPPASQWNPINEPYRDGRAAGTRRPQYENDGPGNWHSTRRSGYDTSQESNYRASYQRSLSPEPRDRLRDHRIDRYRPAEPREERRPVRGAPLYRPMPSAARNQWNRHRL</sequence>
<proteinExistence type="predicted"/>
<organism evidence="10 11">
    <name type="scientific">Cladonia borealis</name>
    <dbReference type="NCBI Taxonomy" id="184061"/>
    <lineage>
        <taxon>Eukaryota</taxon>
        <taxon>Fungi</taxon>
        <taxon>Dikarya</taxon>
        <taxon>Ascomycota</taxon>
        <taxon>Pezizomycotina</taxon>
        <taxon>Lecanoromycetes</taxon>
        <taxon>OSLEUM clade</taxon>
        <taxon>Lecanoromycetidae</taxon>
        <taxon>Lecanorales</taxon>
        <taxon>Lecanorineae</taxon>
        <taxon>Cladoniaceae</taxon>
        <taxon>Cladonia</taxon>
    </lineage>
</organism>
<dbReference type="InterPro" id="IPR051644">
    <property type="entry name" value="TRAMP_AT-DNA-binding"/>
</dbReference>
<feature type="compositionally biased region" description="Basic and acidic residues" evidence="8">
    <location>
        <begin position="25"/>
        <end position="36"/>
    </location>
</feature>
<feature type="region of interest" description="Disordered" evidence="8">
    <location>
        <begin position="396"/>
        <end position="426"/>
    </location>
</feature>
<evidence type="ECO:0000256" key="1">
    <source>
        <dbReference type="ARBA" id="ARBA00004123"/>
    </source>
</evidence>
<feature type="compositionally biased region" description="Basic and acidic residues" evidence="8">
    <location>
        <begin position="216"/>
        <end position="238"/>
    </location>
</feature>
<comment type="subcellular location">
    <subcellularLocation>
        <location evidence="1">Nucleus</location>
    </subcellularLocation>
</comment>
<dbReference type="SMART" id="SM00343">
    <property type="entry name" value="ZnF_C2HC"/>
    <property type="match status" value="5"/>
</dbReference>
<dbReference type="AlphaFoldDB" id="A0AA39UF20"/>
<feature type="region of interest" description="Disordered" evidence="8">
    <location>
        <begin position="214"/>
        <end position="239"/>
    </location>
</feature>
<feature type="compositionally biased region" description="Basic and acidic residues" evidence="8">
    <location>
        <begin position="86"/>
        <end position="105"/>
    </location>
</feature>
<reference evidence="10" key="1">
    <citation type="submission" date="2023-03" db="EMBL/GenBank/DDBJ databases">
        <title>Complete genome of Cladonia borealis.</title>
        <authorList>
            <person name="Park H."/>
        </authorList>
    </citation>
    <scope>NUCLEOTIDE SEQUENCE</scope>
    <source>
        <strain evidence="10">ANT050790</strain>
    </source>
</reference>
<name>A0AA39UF20_9LECA</name>
<gene>
    <name evidence="10" type="ORF">JMJ35_000306</name>
</gene>
<keyword evidence="11" id="KW-1185">Reference proteome</keyword>
<feature type="compositionally biased region" description="Basic and acidic residues" evidence="8">
    <location>
        <begin position="750"/>
        <end position="774"/>
    </location>
</feature>
<evidence type="ECO:0000256" key="4">
    <source>
        <dbReference type="ARBA" id="ARBA00022771"/>
    </source>
</evidence>
<feature type="region of interest" description="Disordered" evidence="8">
    <location>
        <begin position="1"/>
        <end position="105"/>
    </location>
</feature>
<comment type="caution">
    <text evidence="10">The sequence shown here is derived from an EMBL/GenBank/DDBJ whole genome shotgun (WGS) entry which is preliminary data.</text>
</comment>
<dbReference type="Proteomes" id="UP001166286">
    <property type="component" value="Unassembled WGS sequence"/>
</dbReference>
<keyword evidence="3" id="KW-0677">Repeat</keyword>
<dbReference type="GO" id="GO:0071035">
    <property type="term" value="P:nuclear polyadenylation-dependent rRNA catabolic process"/>
    <property type="evidence" value="ECO:0007669"/>
    <property type="project" value="TreeGrafter"/>
</dbReference>
<evidence type="ECO:0000313" key="10">
    <source>
        <dbReference type="EMBL" id="KAK0517151.1"/>
    </source>
</evidence>
<feature type="compositionally biased region" description="Basic residues" evidence="8">
    <location>
        <begin position="45"/>
        <end position="54"/>
    </location>
</feature>
<dbReference type="PANTHER" id="PTHR46543">
    <property type="entry name" value="ZINC FINGER CCHC DOMAIN-CONTAINING PROTEIN 7"/>
    <property type="match status" value="1"/>
</dbReference>
<feature type="domain" description="CCHC-type" evidence="9">
    <location>
        <begin position="597"/>
        <end position="612"/>
    </location>
</feature>
<dbReference type="Gene3D" id="4.10.60.10">
    <property type="entry name" value="Zinc finger, CCHC-type"/>
    <property type="match status" value="2"/>
</dbReference>
<dbReference type="GO" id="GO:0071039">
    <property type="term" value="P:nuclear polyadenylation-dependent CUT catabolic process"/>
    <property type="evidence" value="ECO:0007669"/>
    <property type="project" value="TreeGrafter"/>
</dbReference>
<feature type="compositionally biased region" description="Polar residues" evidence="8">
    <location>
        <begin position="1"/>
        <end position="21"/>
    </location>
</feature>
<dbReference type="GO" id="GO:0071037">
    <property type="term" value="P:nuclear polyadenylation-dependent snRNA catabolic process"/>
    <property type="evidence" value="ECO:0007669"/>
    <property type="project" value="TreeGrafter"/>
</dbReference>
<dbReference type="GO" id="GO:0071031">
    <property type="term" value="P:nuclear mRNA surveillance of mRNA 3'-end processing"/>
    <property type="evidence" value="ECO:0007669"/>
    <property type="project" value="TreeGrafter"/>
</dbReference>